<keyword evidence="15" id="KW-1185">Reference proteome</keyword>
<dbReference type="NCBIfam" id="NF008137">
    <property type="entry name" value="PRK10885.1"/>
    <property type="match status" value="1"/>
</dbReference>
<comment type="similarity">
    <text evidence="11">Belongs to the tRNA nucleotidyltransferase/poly(A) polymerase family. Bacterial CCA-adding enzyme type 2 subfamily.</text>
</comment>
<evidence type="ECO:0000256" key="5">
    <source>
        <dbReference type="ARBA" id="ARBA00022723"/>
    </source>
</evidence>
<dbReference type="Proteomes" id="UP000484885">
    <property type="component" value="Unassembled WGS sequence"/>
</dbReference>
<feature type="binding site" evidence="11">
    <location>
        <position position="21"/>
    </location>
    <ligand>
        <name>Mg(2+)</name>
        <dbReference type="ChEBI" id="CHEBI:18420"/>
    </ligand>
</feature>
<dbReference type="Pfam" id="PF01743">
    <property type="entry name" value="PolyA_pol"/>
    <property type="match status" value="1"/>
</dbReference>
<feature type="binding site" evidence="11">
    <location>
        <position position="91"/>
    </location>
    <ligand>
        <name>CTP</name>
        <dbReference type="ChEBI" id="CHEBI:37563"/>
    </ligand>
</feature>
<dbReference type="InterPro" id="IPR032828">
    <property type="entry name" value="PolyA_RNA-bd"/>
</dbReference>
<keyword evidence="7 11" id="KW-0692">RNA repair</keyword>
<evidence type="ECO:0000256" key="2">
    <source>
        <dbReference type="ARBA" id="ARBA00022679"/>
    </source>
</evidence>
<evidence type="ECO:0000313" key="15">
    <source>
        <dbReference type="Proteomes" id="UP000484885"/>
    </source>
</evidence>
<dbReference type="PIRSF" id="PIRSF000813">
    <property type="entry name" value="CCA_bact"/>
    <property type="match status" value="1"/>
</dbReference>
<evidence type="ECO:0000256" key="7">
    <source>
        <dbReference type="ARBA" id="ARBA00022800"/>
    </source>
</evidence>
<dbReference type="GO" id="GO:0001680">
    <property type="term" value="P:tRNA 3'-terminal CCA addition"/>
    <property type="evidence" value="ECO:0007669"/>
    <property type="project" value="UniProtKB-UniRule"/>
</dbReference>
<evidence type="ECO:0000256" key="6">
    <source>
        <dbReference type="ARBA" id="ARBA00022741"/>
    </source>
</evidence>
<evidence type="ECO:0000256" key="4">
    <source>
        <dbReference type="ARBA" id="ARBA00022695"/>
    </source>
</evidence>
<dbReference type="Pfam" id="PF12627">
    <property type="entry name" value="PolyA_pol_RNAbd"/>
    <property type="match status" value="1"/>
</dbReference>
<feature type="binding site" evidence="11">
    <location>
        <position position="91"/>
    </location>
    <ligand>
        <name>ATP</name>
        <dbReference type="ChEBI" id="CHEBI:30616"/>
    </ligand>
</feature>
<dbReference type="InterPro" id="IPR012006">
    <property type="entry name" value="CCA_bact"/>
</dbReference>
<dbReference type="HAMAP" id="MF_01262">
    <property type="entry name" value="CCA_bact_type2"/>
    <property type="match status" value="1"/>
</dbReference>
<evidence type="ECO:0000256" key="9">
    <source>
        <dbReference type="ARBA" id="ARBA00022842"/>
    </source>
</evidence>
<feature type="binding site" evidence="11">
    <location>
        <position position="11"/>
    </location>
    <ligand>
        <name>ATP</name>
        <dbReference type="ChEBI" id="CHEBI:30616"/>
    </ligand>
</feature>
<keyword evidence="2 11" id="KW-0808">Transferase</keyword>
<feature type="binding site" evidence="11">
    <location>
        <position position="140"/>
    </location>
    <ligand>
        <name>ATP</name>
        <dbReference type="ChEBI" id="CHEBI:30616"/>
    </ligand>
</feature>
<dbReference type="GO" id="GO:0042245">
    <property type="term" value="P:RNA repair"/>
    <property type="evidence" value="ECO:0007669"/>
    <property type="project" value="UniProtKB-KW"/>
</dbReference>
<dbReference type="InterPro" id="IPR050124">
    <property type="entry name" value="tRNA_CCA-adding_enzyme"/>
</dbReference>
<keyword evidence="14" id="KW-0378">Hydrolase</keyword>
<dbReference type="EC" id="2.7.7.72" evidence="11"/>
<dbReference type="GO" id="GO:0004810">
    <property type="term" value="F:CCA tRNA nucleotidyltransferase activity"/>
    <property type="evidence" value="ECO:0007669"/>
    <property type="project" value="UniProtKB-UniRule"/>
</dbReference>
<comment type="catalytic activity">
    <reaction evidence="11">
        <text>a tRNA precursor + 2 CTP + ATP = a tRNA with a 3' CCA end + 3 diphosphate</text>
        <dbReference type="Rhea" id="RHEA:14433"/>
        <dbReference type="Rhea" id="RHEA-COMP:10465"/>
        <dbReference type="Rhea" id="RHEA-COMP:10468"/>
        <dbReference type="ChEBI" id="CHEBI:30616"/>
        <dbReference type="ChEBI" id="CHEBI:33019"/>
        <dbReference type="ChEBI" id="CHEBI:37563"/>
        <dbReference type="ChEBI" id="CHEBI:74896"/>
        <dbReference type="ChEBI" id="CHEBI:83071"/>
        <dbReference type="EC" id="2.7.7.72"/>
    </reaction>
</comment>
<keyword evidence="3 11" id="KW-0819">tRNA processing</keyword>
<gene>
    <name evidence="11" type="primary">cca</name>
    <name evidence="14" type="ORF">G3I74_08830</name>
</gene>
<accession>A0A845V0T9</accession>
<dbReference type="GO" id="GO:0005524">
    <property type="term" value="F:ATP binding"/>
    <property type="evidence" value="ECO:0007669"/>
    <property type="project" value="UniProtKB-UniRule"/>
</dbReference>
<feature type="domain" description="Poly A polymerase head" evidence="12">
    <location>
        <begin position="4"/>
        <end position="122"/>
    </location>
</feature>
<evidence type="ECO:0000256" key="11">
    <source>
        <dbReference type="HAMAP-Rule" id="MF_01262"/>
    </source>
</evidence>
<feature type="binding site" evidence="11">
    <location>
        <position position="8"/>
    </location>
    <ligand>
        <name>CTP</name>
        <dbReference type="ChEBI" id="CHEBI:37563"/>
    </ligand>
</feature>
<evidence type="ECO:0000259" key="12">
    <source>
        <dbReference type="Pfam" id="PF01743"/>
    </source>
</evidence>
<keyword evidence="8 11" id="KW-0067">ATP-binding</keyword>
<dbReference type="GO" id="GO:0000287">
    <property type="term" value="F:magnesium ion binding"/>
    <property type="evidence" value="ECO:0007669"/>
    <property type="project" value="UniProtKB-UniRule"/>
</dbReference>
<dbReference type="RefSeq" id="WP_164211634.1">
    <property type="nucleotide sequence ID" value="NZ_JAAGSC010000041.1"/>
</dbReference>
<organism evidence="14 15">
    <name type="scientific">Wenzhouxiangella limi</name>
    <dbReference type="NCBI Taxonomy" id="2707351"/>
    <lineage>
        <taxon>Bacteria</taxon>
        <taxon>Pseudomonadati</taxon>
        <taxon>Pseudomonadota</taxon>
        <taxon>Gammaproteobacteria</taxon>
        <taxon>Chromatiales</taxon>
        <taxon>Wenzhouxiangellaceae</taxon>
        <taxon>Wenzhouxiangella</taxon>
    </lineage>
</organism>
<feature type="binding site" evidence="11">
    <location>
        <position position="137"/>
    </location>
    <ligand>
        <name>ATP</name>
        <dbReference type="ChEBI" id="CHEBI:30616"/>
    </ligand>
</feature>
<dbReference type="CDD" id="cd05398">
    <property type="entry name" value="NT_ClassII-CCAase"/>
    <property type="match status" value="1"/>
</dbReference>
<dbReference type="InterPro" id="IPR043519">
    <property type="entry name" value="NT_sf"/>
</dbReference>
<keyword evidence="4 11" id="KW-0548">Nucleotidyltransferase</keyword>
<keyword evidence="5 11" id="KW-0479">Metal-binding</keyword>
<reference evidence="14 15" key="1">
    <citation type="submission" date="2020-02" db="EMBL/GenBank/DDBJ databases">
        <authorList>
            <person name="Zhang X.-Y."/>
        </authorList>
    </citation>
    <scope>NUCLEOTIDE SEQUENCE [LARGE SCALE GENOMIC DNA]</scope>
    <source>
        <strain evidence="14 15">C33</strain>
    </source>
</reference>
<feature type="binding site" evidence="11">
    <location>
        <position position="11"/>
    </location>
    <ligand>
        <name>CTP</name>
        <dbReference type="ChEBI" id="CHEBI:37563"/>
    </ligand>
</feature>
<dbReference type="GO" id="GO:0016787">
    <property type="term" value="F:hydrolase activity"/>
    <property type="evidence" value="ECO:0007669"/>
    <property type="project" value="UniProtKB-KW"/>
</dbReference>
<comment type="cofactor">
    <cofactor evidence="1 11">
        <name>Mg(2+)</name>
        <dbReference type="ChEBI" id="CHEBI:18420"/>
    </cofactor>
</comment>
<evidence type="ECO:0000259" key="13">
    <source>
        <dbReference type="Pfam" id="PF12627"/>
    </source>
</evidence>
<dbReference type="SUPFAM" id="SSF81891">
    <property type="entry name" value="Poly A polymerase C-terminal region-like"/>
    <property type="match status" value="1"/>
</dbReference>
<keyword evidence="6 11" id="KW-0547">Nucleotide-binding</keyword>
<comment type="caution">
    <text evidence="14">The sequence shown here is derived from an EMBL/GenBank/DDBJ whole genome shotgun (WGS) entry which is preliminary data.</text>
</comment>
<feature type="binding site" evidence="11">
    <location>
        <position position="137"/>
    </location>
    <ligand>
        <name>CTP</name>
        <dbReference type="ChEBI" id="CHEBI:37563"/>
    </ligand>
</feature>
<dbReference type="EMBL" id="JAAGSC010000041">
    <property type="protein sequence ID" value="NDY95830.1"/>
    <property type="molecule type" value="Genomic_DNA"/>
</dbReference>
<comment type="function">
    <text evidence="11">Catalyzes the addition and repair of the essential 3'-terminal CCA sequence in tRNAs without using a nucleic acid template. Adds these three nucleotides in the order of C, C, and A to the tRNA nucleotide-73, using CTP and ATP as substrates and producing inorganic pyrophosphate. tRNA 3'-terminal CCA addition is required both for tRNA processing and repair. Also involved in tRNA surveillance by mediating tandem CCA addition to generate a CCACCA at the 3' terminus of unstable tRNAs. While stable tRNAs receive only 3'-terminal CCA, unstable tRNAs are marked with CCACCA and rapidly degraded.</text>
</comment>
<keyword evidence="10 11" id="KW-0694">RNA-binding</keyword>
<sequence length="384" mass="42490">MEVYQVGGSVRDRLLGLPAGDRDFVVVGVGPQELEDRGFRPVGRDFPVFLHPETGEEYALARTERKQGRGYRGFVFRTGSGVSLEEDLARRDLTINAMALAQDGRLIDPFNGRLDLQAGRLRHVSEAFREDPVRILRLARFATRFGHFEIAPRTLELCREMVASGEVEHLVAERVWQEMSRALMHEPPSRFIDVLREVGALAVILPEVDALFDGAGTGRRVLRVLDRAAELGAELPVRFAVLVGRTAEDGGSIRALCQRLRVPAACRELAEAFGQLRSKAHEVARLDADRVLSVLGQLDVFRRPERLQSFLLACEADFTAGSDAQASSYPQAEMWRRAAAEARAVDAGALARTGLRGQEMAEALRRKRTARIADVLPGGEVKKC</sequence>
<name>A0A845V0T9_9GAMM</name>
<dbReference type="SUPFAM" id="SSF81301">
    <property type="entry name" value="Nucleotidyltransferase"/>
    <property type="match status" value="1"/>
</dbReference>
<feature type="binding site" evidence="11">
    <location>
        <position position="8"/>
    </location>
    <ligand>
        <name>ATP</name>
        <dbReference type="ChEBI" id="CHEBI:30616"/>
    </ligand>
</feature>
<evidence type="ECO:0000256" key="10">
    <source>
        <dbReference type="ARBA" id="ARBA00022884"/>
    </source>
</evidence>
<dbReference type="GO" id="GO:0000049">
    <property type="term" value="F:tRNA binding"/>
    <property type="evidence" value="ECO:0007669"/>
    <property type="project" value="UniProtKB-UniRule"/>
</dbReference>
<comment type="catalytic activity">
    <reaction evidence="11">
        <text>a tRNA with a 3' CCA end + 2 CTP + ATP = a tRNA with a 3' CCACCA end + 3 diphosphate</text>
        <dbReference type="Rhea" id="RHEA:76235"/>
        <dbReference type="Rhea" id="RHEA-COMP:10468"/>
        <dbReference type="Rhea" id="RHEA-COMP:18655"/>
        <dbReference type="ChEBI" id="CHEBI:30616"/>
        <dbReference type="ChEBI" id="CHEBI:33019"/>
        <dbReference type="ChEBI" id="CHEBI:37563"/>
        <dbReference type="ChEBI" id="CHEBI:83071"/>
        <dbReference type="ChEBI" id="CHEBI:195187"/>
    </reaction>
</comment>
<evidence type="ECO:0000256" key="8">
    <source>
        <dbReference type="ARBA" id="ARBA00022840"/>
    </source>
</evidence>
<feature type="binding site" evidence="11">
    <location>
        <position position="23"/>
    </location>
    <ligand>
        <name>Mg(2+)</name>
        <dbReference type="ChEBI" id="CHEBI:18420"/>
    </ligand>
</feature>
<proteinExistence type="inferred from homology"/>
<feature type="domain" description="tRNA nucleotidyltransferase/poly(A) polymerase RNA and SrmB- binding" evidence="13">
    <location>
        <begin position="148"/>
        <end position="210"/>
    </location>
</feature>
<protein>
    <recommendedName>
        <fullName evidence="11">CCA-adding enzyme</fullName>
        <ecNumber evidence="11">2.7.7.72</ecNumber>
    </recommendedName>
    <alternativeName>
        <fullName evidence="11">CCA tRNA nucleotidyltransferase</fullName>
    </alternativeName>
    <alternativeName>
        <fullName evidence="11">tRNA CCA-pyrophosphorylase</fullName>
    </alternativeName>
    <alternativeName>
        <fullName evidence="11">tRNA adenylyl-/cytidylyl- transferase</fullName>
    </alternativeName>
    <alternativeName>
        <fullName evidence="11">tRNA nucleotidyltransferase</fullName>
    </alternativeName>
    <alternativeName>
        <fullName evidence="11">tRNA-NT</fullName>
    </alternativeName>
</protein>
<comment type="miscellaneous">
    <text evidence="11">A single active site specifically recognizes both ATP and CTP and is responsible for their addition.</text>
</comment>
<dbReference type="AlphaFoldDB" id="A0A845V0T9"/>
<feature type="binding site" evidence="11">
    <location>
        <position position="140"/>
    </location>
    <ligand>
        <name>CTP</name>
        <dbReference type="ChEBI" id="CHEBI:37563"/>
    </ligand>
</feature>
<dbReference type="Gene3D" id="1.10.3090.10">
    <property type="entry name" value="cca-adding enzyme, domain 2"/>
    <property type="match status" value="1"/>
</dbReference>
<dbReference type="PANTHER" id="PTHR47545:SF1">
    <property type="entry name" value="MULTIFUNCTIONAL CCA PROTEIN"/>
    <property type="match status" value="1"/>
</dbReference>
<evidence type="ECO:0000256" key="1">
    <source>
        <dbReference type="ARBA" id="ARBA00001946"/>
    </source>
</evidence>
<dbReference type="Gene3D" id="3.30.460.10">
    <property type="entry name" value="Beta Polymerase, domain 2"/>
    <property type="match status" value="1"/>
</dbReference>
<dbReference type="InterPro" id="IPR002646">
    <property type="entry name" value="PolA_pol_head_dom"/>
</dbReference>
<dbReference type="PANTHER" id="PTHR47545">
    <property type="entry name" value="MULTIFUNCTIONAL CCA PROTEIN"/>
    <property type="match status" value="1"/>
</dbReference>
<evidence type="ECO:0000313" key="14">
    <source>
        <dbReference type="EMBL" id="NDY95830.1"/>
    </source>
</evidence>
<keyword evidence="9 11" id="KW-0460">Magnesium</keyword>
<evidence type="ECO:0000256" key="3">
    <source>
        <dbReference type="ARBA" id="ARBA00022694"/>
    </source>
</evidence>